<feature type="domain" description="Acyltransferase 3" evidence="2">
    <location>
        <begin position="8"/>
        <end position="315"/>
    </location>
</feature>
<dbReference type="Pfam" id="PF01757">
    <property type="entry name" value="Acyl_transf_3"/>
    <property type="match status" value="1"/>
</dbReference>
<organism evidence="3 4">
    <name type="scientific">Flavobacterium hydrophilum</name>
    <dbReference type="NCBI Taxonomy" id="2211445"/>
    <lineage>
        <taxon>Bacteria</taxon>
        <taxon>Pseudomonadati</taxon>
        <taxon>Bacteroidota</taxon>
        <taxon>Flavobacteriia</taxon>
        <taxon>Flavobacteriales</taxon>
        <taxon>Flavobacteriaceae</taxon>
        <taxon>Flavobacterium</taxon>
    </lineage>
</organism>
<gene>
    <name evidence="3" type="ORF">DMB68_00440</name>
</gene>
<feature type="transmembrane region" description="Helical" evidence="1">
    <location>
        <begin position="183"/>
        <end position="206"/>
    </location>
</feature>
<feature type="transmembrane region" description="Helical" evidence="1">
    <location>
        <begin position="213"/>
        <end position="231"/>
    </location>
</feature>
<keyword evidence="1" id="KW-0472">Membrane</keyword>
<dbReference type="PANTHER" id="PTHR23028:SF53">
    <property type="entry name" value="ACYL_TRANSF_3 DOMAIN-CONTAINING PROTEIN"/>
    <property type="match status" value="1"/>
</dbReference>
<evidence type="ECO:0000313" key="3">
    <source>
        <dbReference type="EMBL" id="PXY45697.1"/>
    </source>
</evidence>
<reference evidence="3 4" key="1">
    <citation type="submission" date="2018-05" db="EMBL/GenBank/DDBJ databases">
        <title>Flavobacterium sp. strain IMCC34758, incomplete genome.</title>
        <authorList>
            <person name="Joung Y."/>
        </authorList>
    </citation>
    <scope>NUCLEOTIDE SEQUENCE [LARGE SCALE GENOMIC DNA]</scope>
    <source>
        <strain evidence="3 4">IMCC34758</strain>
    </source>
</reference>
<evidence type="ECO:0000256" key="1">
    <source>
        <dbReference type="SAM" id="Phobius"/>
    </source>
</evidence>
<accession>A0A2V4C3X7</accession>
<dbReference type="RefSeq" id="WP_110344730.1">
    <property type="nucleotide sequence ID" value="NZ_QJHL01000001.1"/>
</dbReference>
<dbReference type="InterPro" id="IPR002656">
    <property type="entry name" value="Acyl_transf_3_dom"/>
</dbReference>
<dbReference type="Proteomes" id="UP000247681">
    <property type="component" value="Unassembled WGS sequence"/>
</dbReference>
<dbReference type="GO" id="GO:0016747">
    <property type="term" value="F:acyltransferase activity, transferring groups other than amino-acyl groups"/>
    <property type="evidence" value="ECO:0007669"/>
    <property type="project" value="InterPro"/>
</dbReference>
<keyword evidence="4" id="KW-1185">Reference proteome</keyword>
<evidence type="ECO:0000259" key="2">
    <source>
        <dbReference type="Pfam" id="PF01757"/>
    </source>
</evidence>
<evidence type="ECO:0000313" key="4">
    <source>
        <dbReference type="Proteomes" id="UP000247681"/>
    </source>
</evidence>
<dbReference type="OrthoDB" id="290051at2"/>
<comment type="caution">
    <text evidence="3">The sequence shown here is derived from an EMBL/GenBank/DDBJ whole genome shotgun (WGS) entry which is preliminary data.</text>
</comment>
<dbReference type="GO" id="GO:0016020">
    <property type="term" value="C:membrane"/>
    <property type="evidence" value="ECO:0007669"/>
    <property type="project" value="TreeGrafter"/>
</dbReference>
<dbReference type="AlphaFoldDB" id="A0A2V4C3X7"/>
<feature type="transmembrane region" description="Helical" evidence="1">
    <location>
        <begin position="265"/>
        <end position="288"/>
    </location>
</feature>
<feature type="transmembrane region" description="Helical" evidence="1">
    <location>
        <begin position="237"/>
        <end position="258"/>
    </location>
</feature>
<name>A0A2V4C3X7_9FLAO</name>
<dbReference type="InterPro" id="IPR050879">
    <property type="entry name" value="Acyltransferase_3"/>
</dbReference>
<keyword evidence="1" id="KW-1133">Transmembrane helix</keyword>
<feature type="transmembrane region" description="Helical" evidence="1">
    <location>
        <begin position="49"/>
        <end position="66"/>
    </location>
</feature>
<feature type="transmembrane region" description="Helical" evidence="1">
    <location>
        <begin position="300"/>
        <end position="320"/>
    </location>
</feature>
<keyword evidence="1" id="KW-0812">Transmembrane</keyword>
<feature type="transmembrane region" description="Helical" evidence="1">
    <location>
        <begin position="134"/>
        <end position="153"/>
    </location>
</feature>
<feature type="transmembrane region" description="Helical" evidence="1">
    <location>
        <begin position="86"/>
        <end position="105"/>
    </location>
</feature>
<feature type="transmembrane region" description="Helical" evidence="1">
    <location>
        <begin position="160"/>
        <end position="177"/>
    </location>
</feature>
<dbReference type="EMBL" id="QJHL01000001">
    <property type="protein sequence ID" value="PXY45697.1"/>
    <property type="molecule type" value="Genomic_DNA"/>
</dbReference>
<dbReference type="PANTHER" id="PTHR23028">
    <property type="entry name" value="ACETYLTRANSFERASE"/>
    <property type="match status" value="1"/>
</dbReference>
<dbReference type="GO" id="GO:0000271">
    <property type="term" value="P:polysaccharide biosynthetic process"/>
    <property type="evidence" value="ECO:0007669"/>
    <property type="project" value="TreeGrafter"/>
</dbReference>
<proteinExistence type="predicted"/>
<sequence length="336" mass="39966">MSKRARYQELDCLRGLAAIAVVLFHFTFGYDNGLHILSEDKFYFRYGNFGVYLFFIISGFVIFMTLENTAKVKDFVISRFSRLYPAYWAAIFLSVTITTLLGAPFQRGIFSLKQILVNLTMFQHWFKVKDVDGAFWTLAIELAFYFIMAFVFFLGKQKQIIIICISWILLSIVFTVFDIPFERYITAILILKFAPFFIAGIFFYLIKHRPENKFHHLLILFSLFSELIIFYQVDSSIIEYVIVISLYIIFYLFIYNYLRFLTHKILVFFGTISYSLYLIHENIGYGIIYWLKKVNDNQFFYISITFFIVILLAIFITFCIERPAMKYLRNHLNEKR</sequence>
<feature type="transmembrane region" description="Helical" evidence="1">
    <location>
        <begin position="12"/>
        <end position="29"/>
    </location>
</feature>
<protein>
    <recommendedName>
        <fullName evidence="2">Acyltransferase 3 domain-containing protein</fullName>
    </recommendedName>
</protein>